<dbReference type="EMBL" id="CP016786">
    <property type="protein sequence ID" value="ASW43061.1"/>
    <property type="molecule type" value="Genomic_DNA"/>
</dbReference>
<dbReference type="AlphaFoldDB" id="A0A343JC03"/>
<proteinExistence type="predicted"/>
<dbReference type="OrthoDB" id="1754647at2"/>
<evidence type="ECO:0000313" key="2">
    <source>
        <dbReference type="Proteomes" id="UP000264883"/>
    </source>
</evidence>
<dbReference type="RefSeq" id="WP_119865200.1">
    <property type="nucleotide sequence ID" value="NZ_CP016786.1"/>
</dbReference>
<reference evidence="1 2" key="1">
    <citation type="submission" date="2016-08" db="EMBL/GenBank/DDBJ databases">
        <title>Complete Genome Sequence Of The Indigo Reducing Clostridium isatidis DSM15098.</title>
        <authorList>
            <person name="Little G.T."/>
            <person name="Minton N.P."/>
        </authorList>
    </citation>
    <scope>NUCLEOTIDE SEQUENCE [LARGE SCALE GENOMIC DNA]</scope>
    <source>
        <strain evidence="1 2">DSM 15098</strain>
    </source>
</reference>
<keyword evidence="2" id="KW-1185">Reference proteome</keyword>
<evidence type="ECO:0000313" key="1">
    <source>
        <dbReference type="EMBL" id="ASW43061.1"/>
    </source>
</evidence>
<name>A0A343JC03_9CLOT</name>
<sequence length="142" mass="16001">MSFEQIDIKDREVKDGRSCIILCNFNNKEIKTIGNLSAMIGIRDKIILNHKNGNSIIKDILEGKISNDCEDGLKNKAIIFNNIPGAKISVFIENLKKFRVNNVLKATVTETSKEWTVNTVLKNLVAERVALSKGIDFEHEEN</sequence>
<evidence type="ECO:0008006" key="3">
    <source>
        <dbReference type="Google" id="ProtNLM"/>
    </source>
</evidence>
<accession>A0A343JC03</accession>
<protein>
    <recommendedName>
        <fullName evidence="3">DUF3783 domain-containing protein</fullName>
    </recommendedName>
</protein>
<organism evidence="1 2">
    <name type="scientific">Clostridium isatidis</name>
    <dbReference type="NCBI Taxonomy" id="182773"/>
    <lineage>
        <taxon>Bacteria</taxon>
        <taxon>Bacillati</taxon>
        <taxon>Bacillota</taxon>
        <taxon>Clostridia</taxon>
        <taxon>Eubacteriales</taxon>
        <taxon>Clostridiaceae</taxon>
        <taxon>Clostridium</taxon>
    </lineage>
</organism>
<gene>
    <name evidence="1" type="ORF">BEN51_06090</name>
</gene>
<dbReference type="KEGG" id="cia:BEN51_06090"/>
<dbReference type="Proteomes" id="UP000264883">
    <property type="component" value="Chromosome"/>
</dbReference>
<dbReference type="InterPro" id="IPR016621">
    <property type="entry name" value="UCP014543"/>
</dbReference>
<dbReference type="Pfam" id="PF12646">
    <property type="entry name" value="DUF3783"/>
    <property type="match status" value="1"/>
</dbReference>